<protein>
    <submittedName>
        <fullName evidence="1">Uncharacterized protein</fullName>
    </submittedName>
</protein>
<evidence type="ECO:0000313" key="2">
    <source>
        <dbReference type="Proteomes" id="UP000288216"/>
    </source>
</evidence>
<accession>A0A401NUS5</accession>
<name>A0A401NUS5_SCYTO</name>
<comment type="caution">
    <text evidence="1">The sequence shown here is derived from an EMBL/GenBank/DDBJ whole genome shotgun (WGS) entry which is preliminary data.</text>
</comment>
<gene>
    <name evidence="1" type="ORF">scyTo_0007564</name>
</gene>
<dbReference type="AlphaFoldDB" id="A0A401NUS5"/>
<keyword evidence="2" id="KW-1185">Reference proteome</keyword>
<dbReference type="Proteomes" id="UP000288216">
    <property type="component" value="Unassembled WGS sequence"/>
</dbReference>
<proteinExistence type="predicted"/>
<sequence>MPNQKPKRTERRAAEKVLRAALAKAQASSAGTKTTKAKHTATNVIQDLEMKGEEITKDAFQYSDIIENRKCTGKYGKDHRNAFMCSLYKLQTTGEQGI</sequence>
<dbReference type="EMBL" id="BFAA01002775">
    <property type="protein sequence ID" value="GCB64653.1"/>
    <property type="molecule type" value="Genomic_DNA"/>
</dbReference>
<organism evidence="1 2">
    <name type="scientific">Scyliorhinus torazame</name>
    <name type="common">Cloudy catshark</name>
    <name type="synonym">Catulus torazame</name>
    <dbReference type="NCBI Taxonomy" id="75743"/>
    <lineage>
        <taxon>Eukaryota</taxon>
        <taxon>Metazoa</taxon>
        <taxon>Chordata</taxon>
        <taxon>Craniata</taxon>
        <taxon>Vertebrata</taxon>
        <taxon>Chondrichthyes</taxon>
        <taxon>Elasmobranchii</taxon>
        <taxon>Galeomorphii</taxon>
        <taxon>Galeoidea</taxon>
        <taxon>Carcharhiniformes</taxon>
        <taxon>Scyliorhinidae</taxon>
        <taxon>Scyliorhinus</taxon>
    </lineage>
</organism>
<evidence type="ECO:0000313" key="1">
    <source>
        <dbReference type="EMBL" id="GCB64653.1"/>
    </source>
</evidence>
<reference evidence="1 2" key="1">
    <citation type="journal article" date="2018" name="Nat. Ecol. Evol.">
        <title>Shark genomes provide insights into elasmobranch evolution and the origin of vertebrates.</title>
        <authorList>
            <person name="Hara Y"/>
            <person name="Yamaguchi K"/>
            <person name="Onimaru K"/>
            <person name="Kadota M"/>
            <person name="Koyanagi M"/>
            <person name="Keeley SD"/>
            <person name="Tatsumi K"/>
            <person name="Tanaka K"/>
            <person name="Motone F"/>
            <person name="Kageyama Y"/>
            <person name="Nozu R"/>
            <person name="Adachi N"/>
            <person name="Nishimura O"/>
            <person name="Nakagawa R"/>
            <person name="Tanegashima C"/>
            <person name="Kiyatake I"/>
            <person name="Matsumoto R"/>
            <person name="Murakumo K"/>
            <person name="Nishida K"/>
            <person name="Terakita A"/>
            <person name="Kuratani S"/>
            <person name="Sato K"/>
            <person name="Hyodo S Kuraku.S."/>
        </authorList>
    </citation>
    <scope>NUCLEOTIDE SEQUENCE [LARGE SCALE GENOMIC DNA]</scope>
</reference>